<evidence type="ECO:0000313" key="2">
    <source>
        <dbReference type="EMBL" id="KAK5980513.1"/>
    </source>
</evidence>
<proteinExistence type="predicted"/>
<dbReference type="Proteomes" id="UP001331761">
    <property type="component" value="Unassembled WGS sequence"/>
</dbReference>
<organism evidence="2 3">
    <name type="scientific">Trichostrongylus colubriformis</name>
    <name type="common">Black scour worm</name>
    <dbReference type="NCBI Taxonomy" id="6319"/>
    <lineage>
        <taxon>Eukaryota</taxon>
        <taxon>Metazoa</taxon>
        <taxon>Ecdysozoa</taxon>
        <taxon>Nematoda</taxon>
        <taxon>Chromadorea</taxon>
        <taxon>Rhabditida</taxon>
        <taxon>Rhabditina</taxon>
        <taxon>Rhabditomorpha</taxon>
        <taxon>Strongyloidea</taxon>
        <taxon>Trichostrongylidae</taxon>
        <taxon>Trichostrongylus</taxon>
    </lineage>
</organism>
<reference evidence="2 3" key="1">
    <citation type="submission" date="2019-10" db="EMBL/GenBank/DDBJ databases">
        <title>Assembly and Annotation for the nematode Trichostrongylus colubriformis.</title>
        <authorList>
            <person name="Martin J."/>
        </authorList>
    </citation>
    <scope>NUCLEOTIDE SEQUENCE [LARGE SCALE GENOMIC DNA]</scope>
    <source>
        <strain evidence="2">G859</strain>
        <tissue evidence="2">Whole worm</tissue>
    </source>
</reference>
<feature type="region of interest" description="Disordered" evidence="1">
    <location>
        <begin position="59"/>
        <end position="100"/>
    </location>
</feature>
<evidence type="ECO:0000313" key="3">
    <source>
        <dbReference type="Proteomes" id="UP001331761"/>
    </source>
</evidence>
<gene>
    <name evidence="2" type="ORF">GCK32_007623</name>
</gene>
<name>A0AAN8GAI5_TRICO</name>
<accession>A0AAN8GAI5</accession>
<sequence length="122" mass="14337">MHPSNLEEDTGLSAEEVVQLMECLLSNMLRFFVLYCVHALRDQVLGIVSNTGEMLYQLKYPPQETSTEENSHRKKEKSRTRKEKSPKRKDKSRSGCHSEEDKVELQLMFLRPPKSFFQNRDF</sequence>
<protein>
    <submittedName>
        <fullName evidence="2">Uncharacterized protein</fullName>
    </submittedName>
</protein>
<dbReference type="EMBL" id="WIXE01007325">
    <property type="protein sequence ID" value="KAK5980513.1"/>
    <property type="molecule type" value="Genomic_DNA"/>
</dbReference>
<evidence type="ECO:0000256" key="1">
    <source>
        <dbReference type="SAM" id="MobiDB-lite"/>
    </source>
</evidence>
<comment type="caution">
    <text evidence="2">The sequence shown here is derived from an EMBL/GenBank/DDBJ whole genome shotgun (WGS) entry which is preliminary data.</text>
</comment>
<feature type="compositionally biased region" description="Basic residues" evidence="1">
    <location>
        <begin position="72"/>
        <end position="91"/>
    </location>
</feature>
<keyword evidence="3" id="KW-1185">Reference proteome</keyword>
<dbReference type="AlphaFoldDB" id="A0AAN8GAI5"/>